<comment type="similarity">
    <text evidence="2 11 13">Belongs to the thiolase-like superfamily. Beta-ketoacyl-ACP synthases family.</text>
</comment>
<dbReference type="InterPro" id="IPR014030">
    <property type="entry name" value="Ketoacyl_synth_N"/>
</dbReference>
<dbReference type="SMART" id="SM00825">
    <property type="entry name" value="PKS_KS"/>
    <property type="match status" value="1"/>
</dbReference>
<dbReference type="EMBL" id="AVQI01000084">
    <property type="protein sequence ID" value="ERJ97631.1"/>
    <property type="molecule type" value="Genomic_DNA"/>
</dbReference>
<dbReference type="EC" id="2.3.1.179" evidence="3 11"/>
<feature type="domain" description="Ketosynthase family 3 (KS3)" evidence="14">
    <location>
        <begin position="6"/>
        <end position="420"/>
    </location>
</feature>
<dbReference type="InterPro" id="IPR018201">
    <property type="entry name" value="Ketoacyl_synth_AS"/>
</dbReference>
<dbReference type="EMBL" id="AUZJ01000042">
    <property type="protein sequence ID" value="ERF60523.1"/>
    <property type="molecule type" value="Genomic_DNA"/>
</dbReference>
<dbReference type="InterPro" id="IPR020841">
    <property type="entry name" value="PKS_Beta-ketoAc_synthase_dom"/>
</dbReference>
<keyword evidence="18" id="KW-1185">Reference proteome</keyword>
<dbReference type="InterPro" id="IPR017568">
    <property type="entry name" value="3-oxoacyl-ACP_synth-2"/>
</dbReference>
<gene>
    <name evidence="15" type="primary">fabF_1</name>
    <name evidence="16" type="synonym">fabF_2</name>
    <name evidence="16" type="ORF">HMPREF0860_0511</name>
    <name evidence="15" type="ORF">HMPREF1325_1517</name>
</gene>
<keyword evidence="9 11" id="KW-0275">Fatty acid biosynthesis</keyword>
<keyword evidence="10 11" id="KW-0012">Acyltransferase</keyword>
<dbReference type="PIRSF" id="PIRSF000447">
    <property type="entry name" value="KAS_II"/>
    <property type="match status" value="1"/>
</dbReference>
<evidence type="ECO:0000256" key="5">
    <source>
        <dbReference type="ARBA" id="ARBA00022516"/>
    </source>
</evidence>
<evidence type="ECO:0000256" key="3">
    <source>
        <dbReference type="ARBA" id="ARBA00012356"/>
    </source>
</evidence>
<reference evidence="17 18" key="1">
    <citation type="submission" date="2013-08" db="EMBL/GenBank/DDBJ databases">
        <authorList>
            <person name="Durkin A.S."/>
            <person name="Haft D.R."/>
            <person name="McCorrison J."/>
            <person name="Torralba M."/>
            <person name="Gillis M."/>
            <person name="Haft D.H."/>
            <person name="Methe B."/>
            <person name="Sutton G."/>
            <person name="Nelson K.E."/>
        </authorList>
    </citation>
    <scope>NUCLEOTIDE SEQUENCE [LARGE SCALE GENOMIC DNA]</scope>
    <source>
        <strain evidence="16 18">ATCC 35536</strain>
        <strain evidence="15 17">VPI DR56BR1116</strain>
    </source>
</reference>
<keyword evidence="8" id="KW-0443">Lipid metabolism</keyword>
<proteinExistence type="inferred from homology"/>
<dbReference type="PROSITE" id="PS00606">
    <property type="entry name" value="KS3_1"/>
    <property type="match status" value="1"/>
</dbReference>
<dbReference type="CDD" id="cd00834">
    <property type="entry name" value="KAS_I_II"/>
    <property type="match status" value="1"/>
</dbReference>
<accession>U2KGI0</accession>
<evidence type="ECO:0000313" key="18">
    <source>
        <dbReference type="Proteomes" id="UP000016646"/>
    </source>
</evidence>
<dbReference type="NCBIfam" id="TIGR03150">
    <property type="entry name" value="fabF"/>
    <property type="match status" value="1"/>
</dbReference>
<dbReference type="AlphaFoldDB" id="U2KGI0"/>
<evidence type="ECO:0000256" key="13">
    <source>
        <dbReference type="RuleBase" id="RU003694"/>
    </source>
</evidence>
<dbReference type="GO" id="GO:0006633">
    <property type="term" value="P:fatty acid biosynthetic process"/>
    <property type="evidence" value="ECO:0007669"/>
    <property type="project" value="UniProtKB-UniRule"/>
</dbReference>
<dbReference type="Proteomes" id="UP000016646">
    <property type="component" value="Unassembled WGS sequence"/>
</dbReference>
<evidence type="ECO:0000256" key="2">
    <source>
        <dbReference type="ARBA" id="ARBA00008467"/>
    </source>
</evidence>
<evidence type="ECO:0000256" key="1">
    <source>
        <dbReference type="ARBA" id="ARBA00005194"/>
    </source>
</evidence>
<dbReference type="Proteomes" id="UP000016412">
    <property type="component" value="Unassembled WGS sequence"/>
</dbReference>
<evidence type="ECO:0000256" key="4">
    <source>
        <dbReference type="ARBA" id="ARBA00014657"/>
    </source>
</evidence>
<dbReference type="FunFam" id="3.40.47.10:FF:000018">
    <property type="entry name" value="3-oxoacyl-[acyl-carrier-protein] synthase 2"/>
    <property type="match status" value="1"/>
</dbReference>
<comment type="caution">
    <text evidence="15">The sequence shown here is derived from an EMBL/GenBank/DDBJ whole genome shotgun (WGS) entry which is preliminary data.</text>
</comment>
<keyword evidence="5 11" id="KW-0444">Lipid biosynthesis</keyword>
<dbReference type="UniPathway" id="UPA00094"/>
<dbReference type="RefSeq" id="WP_021330575.1">
    <property type="nucleotide sequence ID" value="NZ_AUZJ01000042.1"/>
</dbReference>
<dbReference type="Pfam" id="PF00109">
    <property type="entry name" value="ketoacyl-synt"/>
    <property type="match status" value="1"/>
</dbReference>
<dbReference type="OrthoDB" id="9808669at2"/>
<evidence type="ECO:0000256" key="9">
    <source>
        <dbReference type="ARBA" id="ARBA00023160"/>
    </source>
</evidence>
<dbReference type="PANTHER" id="PTHR11712">
    <property type="entry name" value="POLYKETIDE SYNTHASE-RELATED"/>
    <property type="match status" value="1"/>
</dbReference>
<evidence type="ECO:0000256" key="7">
    <source>
        <dbReference type="ARBA" id="ARBA00022832"/>
    </source>
</evidence>
<organism evidence="15 17">
    <name type="scientific">Treponema socranskii subsp. socranskii VPI DR56BR1116 = ATCC 35536</name>
    <dbReference type="NCBI Taxonomy" id="1125725"/>
    <lineage>
        <taxon>Bacteria</taxon>
        <taxon>Pseudomonadati</taxon>
        <taxon>Spirochaetota</taxon>
        <taxon>Spirochaetia</taxon>
        <taxon>Spirochaetales</taxon>
        <taxon>Treponemataceae</taxon>
        <taxon>Treponema</taxon>
    </lineage>
</organism>
<dbReference type="PATRIC" id="fig|1125725.3.peg.1530"/>
<evidence type="ECO:0000256" key="6">
    <source>
        <dbReference type="ARBA" id="ARBA00022679"/>
    </source>
</evidence>
<evidence type="ECO:0000313" key="17">
    <source>
        <dbReference type="Proteomes" id="UP000016412"/>
    </source>
</evidence>
<dbReference type="GO" id="GO:0004315">
    <property type="term" value="F:3-oxoacyl-[acyl-carrier-protein] synthase activity"/>
    <property type="evidence" value="ECO:0007669"/>
    <property type="project" value="UniProtKB-UniRule"/>
</dbReference>
<dbReference type="NCBIfam" id="NF005589">
    <property type="entry name" value="PRK07314.1"/>
    <property type="match status" value="1"/>
</dbReference>
<dbReference type="InterPro" id="IPR014031">
    <property type="entry name" value="Ketoacyl_synth_C"/>
</dbReference>
<evidence type="ECO:0000313" key="15">
    <source>
        <dbReference type="EMBL" id="ERF60523.1"/>
    </source>
</evidence>
<evidence type="ECO:0000256" key="11">
    <source>
        <dbReference type="PIRNR" id="PIRNR000447"/>
    </source>
</evidence>
<evidence type="ECO:0000256" key="12">
    <source>
        <dbReference type="PIRSR" id="PIRSR000447-1"/>
    </source>
</evidence>
<protein>
    <recommendedName>
        <fullName evidence="4 11">3-oxoacyl-[acyl-carrier-protein] synthase 2</fullName>
        <ecNumber evidence="3 11">2.3.1.179</ecNumber>
    </recommendedName>
</protein>
<evidence type="ECO:0000313" key="16">
    <source>
        <dbReference type="EMBL" id="ERJ97631.1"/>
    </source>
</evidence>
<dbReference type="Pfam" id="PF02801">
    <property type="entry name" value="Ketoacyl-synt_C"/>
    <property type="match status" value="1"/>
</dbReference>
<comment type="function">
    <text evidence="11">Involved in the type II fatty acid elongation cycle. Catalyzes the elongation of a wide range of acyl-ACP by the addition of two carbons from malonyl-ACP to an acyl acceptor. Can efficiently catalyze the conversion of palmitoleoyl-ACP (cis-hexadec-9-enoyl-ACP) to cis-vaccenoyl-ACP (cis-octadec-11-enoyl-ACP), an essential step in the thermal regulation of fatty acid composition.</text>
</comment>
<name>U2KGI0_TRESO</name>
<evidence type="ECO:0000256" key="8">
    <source>
        <dbReference type="ARBA" id="ARBA00023098"/>
    </source>
</evidence>
<comment type="pathway">
    <text evidence="1 11">Lipid metabolism; fatty acid biosynthesis.</text>
</comment>
<feature type="active site" description="For beta-ketoacyl synthase activity" evidence="12">
    <location>
        <position position="170"/>
    </location>
</feature>
<keyword evidence="7" id="KW-0276">Fatty acid metabolism</keyword>
<evidence type="ECO:0000256" key="10">
    <source>
        <dbReference type="ARBA" id="ARBA00023315"/>
    </source>
</evidence>
<dbReference type="GO" id="GO:0005829">
    <property type="term" value="C:cytosol"/>
    <property type="evidence" value="ECO:0007669"/>
    <property type="project" value="TreeGrafter"/>
</dbReference>
<evidence type="ECO:0000259" key="14">
    <source>
        <dbReference type="PROSITE" id="PS52004"/>
    </source>
</evidence>
<keyword evidence="6 11" id="KW-0808">Transferase</keyword>
<dbReference type="PANTHER" id="PTHR11712:SF336">
    <property type="entry name" value="3-OXOACYL-[ACYL-CARRIER-PROTEIN] SYNTHASE, MITOCHONDRIAL"/>
    <property type="match status" value="1"/>
</dbReference>
<comment type="catalytic activity">
    <reaction evidence="11">
        <text>a fatty acyl-[ACP] + malonyl-[ACP] + H(+) = a 3-oxoacyl-[ACP] + holo-[ACP] + CO2</text>
        <dbReference type="Rhea" id="RHEA:22836"/>
        <dbReference type="Rhea" id="RHEA-COMP:9623"/>
        <dbReference type="Rhea" id="RHEA-COMP:9685"/>
        <dbReference type="Rhea" id="RHEA-COMP:9916"/>
        <dbReference type="Rhea" id="RHEA-COMP:14125"/>
        <dbReference type="ChEBI" id="CHEBI:15378"/>
        <dbReference type="ChEBI" id="CHEBI:16526"/>
        <dbReference type="ChEBI" id="CHEBI:64479"/>
        <dbReference type="ChEBI" id="CHEBI:78449"/>
        <dbReference type="ChEBI" id="CHEBI:78776"/>
        <dbReference type="ChEBI" id="CHEBI:138651"/>
    </reaction>
</comment>
<dbReference type="InterPro" id="IPR016039">
    <property type="entry name" value="Thiolase-like"/>
</dbReference>
<dbReference type="PROSITE" id="PS52004">
    <property type="entry name" value="KS3_2"/>
    <property type="match status" value="1"/>
</dbReference>
<dbReference type="eggNOG" id="COG0304">
    <property type="taxonomic scope" value="Bacteria"/>
</dbReference>
<comment type="catalytic activity">
    <reaction evidence="11">
        <text>(9Z)-hexadecenoyl-[ACP] + malonyl-[ACP] + H(+) = 3-oxo-(11Z)-octadecenoyl-[ACP] + holo-[ACP] + CO2</text>
        <dbReference type="Rhea" id="RHEA:55040"/>
        <dbReference type="Rhea" id="RHEA-COMP:9623"/>
        <dbReference type="Rhea" id="RHEA-COMP:9685"/>
        <dbReference type="Rhea" id="RHEA-COMP:10800"/>
        <dbReference type="Rhea" id="RHEA-COMP:14074"/>
        <dbReference type="ChEBI" id="CHEBI:15378"/>
        <dbReference type="ChEBI" id="CHEBI:16526"/>
        <dbReference type="ChEBI" id="CHEBI:64479"/>
        <dbReference type="ChEBI" id="CHEBI:78449"/>
        <dbReference type="ChEBI" id="CHEBI:83989"/>
        <dbReference type="ChEBI" id="CHEBI:138538"/>
        <dbReference type="EC" id="2.3.1.179"/>
    </reaction>
</comment>
<sequence length="422" mass="44241">MDIQSRRRVVITGLGAVTPLGNDVASTWAGIKAGKSGIGKISLFDASDYPVKIAAEVKDFSLDAYGLDHKVVRKMARFTRFLTAASLQAVRDAGYDESSFGADASGIVNGVGIGGYDAIEDGFKKYCDPRFGVSRLPPLTAPMMLQNEAAANVSMFLGVHGPVWTISTACASGTDAIGLASDLIRSGRVDVCIGSGTEACITGFSIGCFQVLQALASSFNDCPEKASRPFDKARDGFVMAEGSAALVLEELEHAKKRGARIYAEIAGYGSSSDAYHITAPAPDGSGGALCIERAFADAGMQPSSVQYYNAHGTSTQANDETETKMIKRAFGDHAHTLAVSSTKSMTGHMIGAAGIIEALFCVKAIGDGFAPPTMNLDEPDVEHGCDLDYVPNKGRKMCIDAAASVSLGFGGHNGCVIVKRYE</sequence>
<dbReference type="Gene3D" id="3.40.47.10">
    <property type="match status" value="1"/>
</dbReference>
<dbReference type="InterPro" id="IPR000794">
    <property type="entry name" value="Beta-ketoacyl_synthase"/>
</dbReference>
<dbReference type="STRING" id="1125725.HMPREF1325_1517"/>
<dbReference type="SUPFAM" id="SSF53901">
    <property type="entry name" value="Thiolase-like"/>
    <property type="match status" value="2"/>
</dbReference>